<comment type="caution">
    <text evidence="1">The sequence shown here is derived from an EMBL/GenBank/DDBJ whole genome shotgun (WGS) entry which is preliminary data.</text>
</comment>
<reference evidence="1" key="1">
    <citation type="submission" date="2013-11" db="EMBL/GenBank/DDBJ databases">
        <title>Genome sequence of the fusiform rust pathogen reveals effectors for host alternation and coevolution with pine.</title>
        <authorList>
            <consortium name="DOE Joint Genome Institute"/>
            <person name="Smith K."/>
            <person name="Pendleton A."/>
            <person name="Kubisiak T."/>
            <person name="Anderson C."/>
            <person name="Salamov A."/>
            <person name="Aerts A."/>
            <person name="Riley R."/>
            <person name="Clum A."/>
            <person name="Lindquist E."/>
            <person name="Ence D."/>
            <person name="Campbell M."/>
            <person name="Kronenberg Z."/>
            <person name="Feau N."/>
            <person name="Dhillon B."/>
            <person name="Hamelin R."/>
            <person name="Burleigh J."/>
            <person name="Smith J."/>
            <person name="Yandell M."/>
            <person name="Nelson C."/>
            <person name="Grigoriev I."/>
            <person name="Davis J."/>
        </authorList>
    </citation>
    <scope>NUCLEOTIDE SEQUENCE</scope>
    <source>
        <strain evidence="1">G11</strain>
    </source>
</reference>
<protein>
    <submittedName>
        <fullName evidence="1">Uncharacterized protein</fullName>
    </submittedName>
</protein>
<name>A0A9P6TCK6_9BASI</name>
<sequence length="81" mass="9316">MALDAVLNELEECWVLINEGQSSERYRCLACPGNRNMQFASYVRHKDTDAHRTNVARWLSDRKAFAINYEDEQGLAKADLP</sequence>
<organism evidence="1 2">
    <name type="scientific">Cronartium quercuum f. sp. fusiforme G11</name>
    <dbReference type="NCBI Taxonomy" id="708437"/>
    <lineage>
        <taxon>Eukaryota</taxon>
        <taxon>Fungi</taxon>
        <taxon>Dikarya</taxon>
        <taxon>Basidiomycota</taxon>
        <taxon>Pucciniomycotina</taxon>
        <taxon>Pucciniomycetes</taxon>
        <taxon>Pucciniales</taxon>
        <taxon>Coleosporiaceae</taxon>
        <taxon>Cronartium</taxon>
    </lineage>
</organism>
<keyword evidence="2" id="KW-1185">Reference proteome</keyword>
<gene>
    <name evidence="1" type="ORF">CROQUDRAFT_656850</name>
</gene>
<dbReference type="EMBL" id="MU167255">
    <property type="protein sequence ID" value="KAG0146859.1"/>
    <property type="molecule type" value="Genomic_DNA"/>
</dbReference>
<dbReference type="AlphaFoldDB" id="A0A9P6TCK6"/>
<proteinExistence type="predicted"/>
<accession>A0A9P6TCK6</accession>
<dbReference type="Proteomes" id="UP000886653">
    <property type="component" value="Unassembled WGS sequence"/>
</dbReference>
<evidence type="ECO:0000313" key="2">
    <source>
        <dbReference type="Proteomes" id="UP000886653"/>
    </source>
</evidence>
<evidence type="ECO:0000313" key="1">
    <source>
        <dbReference type="EMBL" id="KAG0146859.1"/>
    </source>
</evidence>